<dbReference type="InterPro" id="IPR002123">
    <property type="entry name" value="Plipid/glycerol_acylTrfase"/>
</dbReference>
<dbReference type="InterPro" id="IPR052744">
    <property type="entry name" value="GPAT/DAPAT"/>
</dbReference>
<dbReference type="Pfam" id="PF01553">
    <property type="entry name" value="Acyltransferase"/>
    <property type="match status" value="1"/>
</dbReference>
<dbReference type="AlphaFoldDB" id="A0AAW0GKY2"/>
<feature type="domain" description="Phospholipid/glycerol acyltransferase" evidence="2">
    <location>
        <begin position="44"/>
        <end position="179"/>
    </location>
</feature>
<accession>A0AAW0GKY2</accession>
<dbReference type="GO" id="GO:0008654">
    <property type="term" value="P:phospholipid biosynthetic process"/>
    <property type="evidence" value="ECO:0007669"/>
    <property type="project" value="TreeGrafter"/>
</dbReference>
<evidence type="ECO:0000259" key="2">
    <source>
        <dbReference type="SMART" id="SM00563"/>
    </source>
</evidence>
<keyword evidence="4" id="KW-1185">Reference proteome</keyword>
<protein>
    <recommendedName>
        <fullName evidence="2">Phospholipid/glycerol acyltransferase domain-containing protein</fullName>
    </recommendedName>
</protein>
<evidence type="ECO:0000313" key="3">
    <source>
        <dbReference type="EMBL" id="KAK7692597.1"/>
    </source>
</evidence>
<comment type="caution">
    <text evidence="3">The sequence shown here is derived from an EMBL/GenBank/DDBJ whole genome shotgun (WGS) entry which is preliminary data.</text>
</comment>
<evidence type="ECO:0000256" key="1">
    <source>
        <dbReference type="SAM" id="SignalP"/>
    </source>
</evidence>
<dbReference type="EMBL" id="JASBNA010000004">
    <property type="protein sequence ID" value="KAK7692597.1"/>
    <property type="molecule type" value="Genomic_DNA"/>
</dbReference>
<name>A0AAW0GKY2_9APHY</name>
<dbReference type="PANTHER" id="PTHR31605">
    <property type="entry name" value="GLYCEROL-3-PHOSPHATE O-ACYLTRANSFERASE 1"/>
    <property type="match status" value="1"/>
</dbReference>
<reference evidence="3 4" key="1">
    <citation type="submission" date="2022-09" db="EMBL/GenBank/DDBJ databases">
        <authorList>
            <person name="Palmer J.M."/>
        </authorList>
    </citation>
    <scope>NUCLEOTIDE SEQUENCE [LARGE SCALE GENOMIC DNA]</scope>
    <source>
        <strain evidence="3 4">DSM 7382</strain>
    </source>
</reference>
<dbReference type="GO" id="GO:0016287">
    <property type="term" value="F:glycerone-phosphate O-acyltransferase activity"/>
    <property type="evidence" value="ECO:0007669"/>
    <property type="project" value="TreeGrafter"/>
</dbReference>
<evidence type="ECO:0000313" key="4">
    <source>
        <dbReference type="Proteomes" id="UP001385951"/>
    </source>
</evidence>
<proteinExistence type="predicted"/>
<dbReference type="GO" id="GO:0004366">
    <property type="term" value="F:glycerol-3-phosphate O-acyltransferase activity"/>
    <property type="evidence" value="ECO:0007669"/>
    <property type="project" value="TreeGrafter"/>
</dbReference>
<organism evidence="3 4">
    <name type="scientific">Cerrena zonata</name>
    <dbReference type="NCBI Taxonomy" id="2478898"/>
    <lineage>
        <taxon>Eukaryota</taxon>
        <taxon>Fungi</taxon>
        <taxon>Dikarya</taxon>
        <taxon>Basidiomycota</taxon>
        <taxon>Agaricomycotina</taxon>
        <taxon>Agaricomycetes</taxon>
        <taxon>Polyporales</taxon>
        <taxon>Cerrenaceae</taxon>
        <taxon>Cerrena</taxon>
    </lineage>
</organism>
<dbReference type="SUPFAM" id="SSF69593">
    <property type="entry name" value="Glycerol-3-phosphate (1)-acyltransferase"/>
    <property type="match status" value="1"/>
</dbReference>
<gene>
    <name evidence="3" type="ORF">QCA50_004229</name>
</gene>
<dbReference type="PANTHER" id="PTHR31605:SF0">
    <property type="entry name" value="GLYCEROL-3-PHOSPHATE O-ACYLTRANSFERASE 1"/>
    <property type="match status" value="1"/>
</dbReference>
<keyword evidence="1" id="KW-0732">Signal</keyword>
<feature type="chain" id="PRO_5043833163" description="Phospholipid/glycerol acyltransferase domain-containing protein" evidence="1">
    <location>
        <begin position="34"/>
        <end position="275"/>
    </location>
</feature>
<dbReference type="SMART" id="SM00563">
    <property type="entry name" value="PlsC"/>
    <property type="match status" value="1"/>
</dbReference>
<dbReference type="CDD" id="cd07992">
    <property type="entry name" value="LPLAT_AAK14816-like"/>
    <property type="match status" value="1"/>
</dbReference>
<dbReference type="Proteomes" id="UP001385951">
    <property type="component" value="Unassembled WGS sequence"/>
</dbReference>
<feature type="signal peptide" evidence="1">
    <location>
        <begin position="1"/>
        <end position="33"/>
    </location>
</feature>
<sequence length="275" mass="31157">MQGGSDTPWSYFLIRLLFKFVLKIFYGTIVVEGTENIPERGKPCIVCANHSNSLTDALLLVASIPWKRRNLLRLTAKSTQFGKKTFTSWLIESAGTVPLQRRKDFENGQVDNSGVMEKLMEALEVGDAVCLFPEGMSRYHPTMAPLKTGVARIVSDALSRNRDNPDFEIFIQTCSITYMHRQHFRSDVLVTFHPPMRFTPKDNPELLTPLEYDNIRSLTAKIHQQLSAGTLDSPSWKLIRIAKLATRIYAPLGTEMSLGDYVRVVRTFIEAFKLA</sequence>